<dbReference type="RefSeq" id="WP_201954361.1">
    <property type="nucleotide sequence ID" value="NZ_JAERRJ010000012.1"/>
</dbReference>
<evidence type="ECO:0000256" key="1">
    <source>
        <dbReference type="SAM" id="SignalP"/>
    </source>
</evidence>
<feature type="chain" id="PRO_5045519809" description="Secreted protein" evidence="1">
    <location>
        <begin position="24"/>
        <end position="96"/>
    </location>
</feature>
<keyword evidence="3" id="KW-1185">Reference proteome</keyword>
<dbReference type="Proteomes" id="UP000602198">
    <property type="component" value="Unassembled WGS sequence"/>
</dbReference>
<organism evidence="2 3">
    <name type="scientific">Nocardia acididurans</name>
    <dbReference type="NCBI Taxonomy" id="2802282"/>
    <lineage>
        <taxon>Bacteria</taxon>
        <taxon>Bacillati</taxon>
        <taxon>Actinomycetota</taxon>
        <taxon>Actinomycetes</taxon>
        <taxon>Mycobacteriales</taxon>
        <taxon>Nocardiaceae</taxon>
        <taxon>Nocardia</taxon>
    </lineage>
</organism>
<evidence type="ECO:0008006" key="4">
    <source>
        <dbReference type="Google" id="ProtNLM"/>
    </source>
</evidence>
<reference evidence="2 3" key="1">
    <citation type="submission" date="2021-01" db="EMBL/GenBank/DDBJ databases">
        <title>WGS of actinomycetes isolated from Thailand.</title>
        <authorList>
            <person name="Thawai C."/>
        </authorList>
    </citation>
    <scope>NUCLEOTIDE SEQUENCE [LARGE SCALE GENOMIC DNA]</scope>
    <source>
        <strain evidence="2 3">LPG 2</strain>
    </source>
</reference>
<accession>A0ABS1MEH9</accession>
<evidence type="ECO:0000313" key="3">
    <source>
        <dbReference type="Proteomes" id="UP000602198"/>
    </source>
</evidence>
<feature type="signal peptide" evidence="1">
    <location>
        <begin position="1"/>
        <end position="23"/>
    </location>
</feature>
<dbReference type="EMBL" id="JAERRJ010000012">
    <property type="protein sequence ID" value="MBL1078696.1"/>
    <property type="molecule type" value="Genomic_DNA"/>
</dbReference>
<proteinExistence type="predicted"/>
<keyword evidence="1" id="KW-0732">Signal</keyword>
<name>A0ABS1MEH9_9NOCA</name>
<sequence>MRRSSVTTLLATAAILSATPAVATADIVLTDAATTGADDPLQAWSGSSGGSVNAGSAGGMAILFGGTKQMCLTVGSAMAILGKSTFGCDAIRDIRD</sequence>
<gene>
    <name evidence="2" type="ORF">JK358_30265</name>
</gene>
<evidence type="ECO:0000313" key="2">
    <source>
        <dbReference type="EMBL" id="MBL1078696.1"/>
    </source>
</evidence>
<protein>
    <recommendedName>
        <fullName evidence="4">Secreted protein</fullName>
    </recommendedName>
</protein>
<comment type="caution">
    <text evidence="2">The sequence shown here is derived from an EMBL/GenBank/DDBJ whole genome shotgun (WGS) entry which is preliminary data.</text>
</comment>